<accession>A0A1M4EC10</accession>
<protein>
    <submittedName>
        <fullName evidence="1">Uncharacterized protein</fullName>
    </submittedName>
</protein>
<dbReference type="RefSeq" id="WP_225275731.1">
    <property type="nucleotide sequence ID" value="NZ_CP084058.1"/>
</dbReference>
<gene>
    <name evidence="1" type="ORF">BN4615_P5941</name>
</gene>
<proteinExistence type="predicted"/>
<dbReference type="EMBL" id="LT559118">
    <property type="protein sequence ID" value="SBO96425.1"/>
    <property type="molecule type" value="Genomic_DNA"/>
</dbReference>
<evidence type="ECO:0000313" key="1">
    <source>
        <dbReference type="EMBL" id="SBO96425.1"/>
    </source>
</evidence>
<name>A0A1M4EC10_9ACTN</name>
<sequence length="77" mass="7848">MLAQARPPDAEHGAEVGHGRRLVPALGSAYTDLPGTYPTELNGYNGVMFGPVGTSRLRGVLQSGAASVGSPEVKADA</sequence>
<organism evidence="1">
    <name type="scientific">Nonomuraea gerenzanensis</name>
    <dbReference type="NCBI Taxonomy" id="93944"/>
    <lineage>
        <taxon>Bacteria</taxon>
        <taxon>Bacillati</taxon>
        <taxon>Actinomycetota</taxon>
        <taxon>Actinomycetes</taxon>
        <taxon>Streptosporangiales</taxon>
        <taxon>Streptosporangiaceae</taxon>
        <taxon>Nonomuraea</taxon>
    </lineage>
</organism>
<reference evidence="1" key="1">
    <citation type="submission" date="2016-04" db="EMBL/GenBank/DDBJ databases">
        <authorList>
            <person name="Evans L.H."/>
            <person name="Alamgir A."/>
            <person name="Owens N."/>
            <person name="Weber N.D."/>
            <person name="Virtaneva K."/>
            <person name="Barbian K."/>
            <person name="Babar A."/>
            <person name="Rosenke K."/>
        </authorList>
    </citation>
    <scope>NUCLEOTIDE SEQUENCE</scope>
    <source>
        <strain evidence="1">Nono1</strain>
    </source>
</reference>
<dbReference type="AlphaFoldDB" id="A0A1M4EC10"/>